<organism evidence="2 3">
    <name type="scientific">Nepenthes gracilis</name>
    <name type="common">Slender pitcher plant</name>
    <dbReference type="NCBI Taxonomy" id="150966"/>
    <lineage>
        <taxon>Eukaryota</taxon>
        <taxon>Viridiplantae</taxon>
        <taxon>Streptophyta</taxon>
        <taxon>Embryophyta</taxon>
        <taxon>Tracheophyta</taxon>
        <taxon>Spermatophyta</taxon>
        <taxon>Magnoliopsida</taxon>
        <taxon>eudicotyledons</taxon>
        <taxon>Gunneridae</taxon>
        <taxon>Pentapetalae</taxon>
        <taxon>Caryophyllales</taxon>
        <taxon>Nepenthaceae</taxon>
        <taxon>Nepenthes</taxon>
    </lineage>
</organism>
<dbReference type="EMBL" id="BSYO01000011">
    <property type="protein sequence ID" value="GMH11477.1"/>
    <property type="molecule type" value="Genomic_DNA"/>
</dbReference>
<keyword evidence="3" id="KW-1185">Reference proteome</keyword>
<reference evidence="2" key="1">
    <citation type="submission" date="2023-05" db="EMBL/GenBank/DDBJ databases">
        <title>Nepenthes gracilis genome sequencing.</title>
        <authorList>
            <person name="Fukushima K."/>
        </authorList>
    </citation>
    <scope>NUCLEOTIDE SEQUENCE</scope>
    <source>
        <strain evidence="2">SING2019-196</strain>
    </source>
</reference>
<comment type="caution">
    <text evidence="2">The sequence shown here is derived from an EMBL/GenBank/DDBJ whole genome shotgun (WGS) entry which is preliminary data.</text>
</comment>
<name>A0AAD3SIX7_NEPGR</name>
<protein>
    <submittedName>
        <fullName evidence="2">Uncharacterized protein</fullName>
    </submittedName>
</protein>
<evidence type="ECO:0000313" key="2">
    <source>
        <dbReference type="EMBL" id="GMH11477.1"/>
    </source>
</evidence>
<gene>
    <name evidence="2" type="ORF">Nepgr_013318</name>
</gene>
<keyword evidence="1" id="KW-0175">Coiled coil</keyword>
<accession>A0AAD3SIX7</accession>
<dbReference type="Proteomes" id="UP001279734">
    <property type="component" value="Unassembled WGS sequence"/>
</dbReference>
<evidence type="ECO:0000313" key="3">
    <source>
        <dbReference type="Proteomes" id="UP001279734"/>
    </source>
</evidence>
<evidence type="ECO:0000256" key="1">
    <source>
        <dbReference type="SAM" id="Coils"/>
    </source>
</evidence>
<proteinExistence type="predicted"/>
<sequence>MQEMLEQVREEMEELQASQDFWEDRAPDSDHKIQSIHSLVQEWKQKALSLEMEKNQLQEQVRLLREELKILRMKQGCGGMESKELVTLSWKMLPHVKEKRVLTCLEKVNNQTRENSCERKDGS</sequence>
<feature type="coiled-coil region" evidence="1">
    <location>
        <begin position="5"/>
        <end position="74"/>
    </location>
</feature>
<dbReference type="PANTHER" id="PTHR35468:SF1">
    <property type="entry name" value="MYOSIN-LIKE PROTEIN"/>
    <property type="match status" value="1"/>
</dbReference>
<dbReference type="PANTHER" id="PTHR35468">
    <property type="entry name" value="MYOSIN-LIKE PROTEIN"/>
    <property type="match status" value="1"/>
</dbReference>
<dbReference type="AlphaFoldDB" id="A0AAD3SIX7"/>